<evidence type="ECO:0000256" key="1">
    <source>
        <dbReference type="SAM" id="Coils"/>
    </source>
</evidence>
<accession>A0A2Z6LU60</accession>
<gene>
    <name evidence="3" type="ORF">TSUD_372120</name>
</gene>
<evidence type="ECO:0000313" key="3">
    <source>
        <dbReference type="EMBL" id="GAU21318.1"/>
    </source>
</evidence>
<dbReference type="AlphaFoldDB" id="A0A2Z6LU60"/>
<proteinExistence type="predicted"/>
<protein>
    <submittedName>
        <fullName evidence="3">Uncharacterized protein</fullName>
    </submittedName>
</protein>
<feature type="coiled-coil region" evidence="1">
    <location>
        <begin position="118"/>
        <end position="145"/>
    </location>
</feature>
<keyword evidence="4" id="KW-1185">Reference proteome</keyword>
<reference evidence="4" key="1">
    <citation type="journal article" date="2017" name="Front. Plant Sci.">
        <title>Climate Clever Clovers: New Paradigm to Reduce the Environmental Footprint of Ruminants by Breeding Low Methanogenic Forages Utilizing Haplotype Variation.</title>
        <authorList>
            <person name="Kaur P."/>
            <person name="Appels R."/>
            <person name="Bayer P.E."/>
            <person name="Keeble-Gagnere G."/>
            <person name="Wang J."/>
            <person name="Hirakawa H."/>
            <person name="Shirasawa K."/>
            <person name="Vercoe P."/>
            <person name="Stefanova K."/>
            <person name="Durmic Z."/>
            <person name="Nichols P."/>
            <person name="Revell C."/>
            <person name="Isobe S.N."/>
            <person name="Edwards D."/>
            <person name="Erskine W."/>
        </authorList>
    </citation>
    <scope>NUCLEOTIDE SEQUENCE [LARGE SCALE GENOMIC DNA]</scope>
    <source>
        <strain evidence="4">cv. Daliak</strain>
    </source>
</reference>
<feature type="region of interest" description="Disordered" evidence="2">
    <location>
        <begin position="604"/>
        <end position="638"/>
    </location>
</feature>
<feature type="region of interest" description="Disordered" evidence="2">
    <location>
        <begin position="715"/>
        <end position="734"/>
    </location>
</feature>
<dbReference type="EMBL" id="DF973227">
    <property type="protein sequence ID" value="GAU21318.1"/>
    <property type="molecule type" value="Genomic_DNA"/>
</dbReference>
<organism evidence="3 4">
    <name type="scientific">Trifolium subterraneum</name>
    <name type="common">Subterranean clover</name>
    <dbReference type="NCBI Taxonomy" id="3900"/>
    <lineage>
        <taxon>Eukaryota</taxon>
        <taxon>Viridiplantae</taxon>
        <taxon>Streptophyta</taxon>
        <taxon>Embryophyta</taxon>
        <taxon>Tracheophyta</taxon>
        <taxon>Spermatophyta</taxon>
        <taxon>Magnoliopsida</taxon>
        <taxon>eudicotyledons</taxon>
        <taxon>Gunneridae</taxon>
        <taxon>Pentapetalae</taxon>
        <taxon>rosids</taxon>
        <taxon>fabids</taxon>
        <taxon>Fabales</taxon>
        <taxon>Fabaceae</taxon>
        <taxon>Papilionoideae</taxon>
        <taxon>50 kb inversion clade</taxon>
        <taxon>NPAAA clade</taxon>
        <taxon>Hologalegina</taxon>
        <taxon>IRL clade</taxon>
        <taxon>Trifolieae</taxon>
        <taxon>Trifolium</taxon>
    </lineage>
</organism>
<name>A0A2Z6LU60_TRISU</name>
<evidence type="ECO:0000313" key="4">
    <source>
        <dbReference type="Proteomes" id="UP000242715"/>
    </source>
</evidence>
<sequence length="875" mass="99205">MDSPKSVLESPVARIIKTLKIMLCNDIDELIDQADDFSEFAEDLRSNSWRLTNVELKFLERVMFLKDGLIEDGYFIENAEDEHHLHHELVSDLFDKTWRLKESMRVHEELMNLAFTEEEAVTHRMKVLEEELKMLAKKKEELCVSNKDEISALLFKRRELARLEIKTKTLGESLKKINDDLATSKKYKHALEDMQTMAIDAIPDVLSRELDDAKDYPAVIHPVGSDWERQVRAHYTRADGTLNINGYYSEMFGFTVKSSDFESGSSDSSGNDSDCVIISPSEFSSKNPNNRSLIFADSIATISTSMEIYSRFTTDEFVSTFRQAVQVSGEGSKNRVVIDPVALGEFVTTVNKQEPHYFYMYTHVLQTLHLWLPFNFFECQILRVMNVAPCQFHPNSWAFLKAFQVACEGLDLVPTVGVFFFFFHVKNVSPHSLISISSQPNKGRFSLYGSNFKNYRDTFVRFRYGEGFPELMFDASGNRLFPFYWSSSPRLIKGTRPSTLNEYERLAVSALSKFQVLSSVELISREDKPQSLGEYMGSMSTISTQQRAALVMKARVQKAEAERVAASADAMSQLVVEESGVKSTKRKNSEGSGRIPVEIPKKMKVTVVGEEEDESDDEPLKPRRSKGRGLTSLGSGRKSNLSPNLFTKDLDSLDVIDYGFQKYDRTSSLADLPFEDHRQAALNHHIQGVLLTYYLSNRQEHESIDFRNKMESADTSLSALENESELSDQSDGSDLSECFTSYTSLWATPPRKAGDREGELAEEKAKAKTQQEEAFLNAETLTGRFETLEVEGASQFDEGFKFALEQVKVAFPDVVVVKLGELDSVNQIVEGKIVPYVAPPSEQFMSFVISDPERLRLLNDTRLLNTFRDSIPSNF</sequence>
<keyword evidence="1" id="KW-0175">Coiled coil</keyword>
<dbReference type="OrthoDB" id="1436751at2759"/>
<evidence type="ECO:0000256" key="2">
    <source>
        <dbReference type="SAM" id="MobiDB-lite"/>
    </source>
</evidence>
<dbReference type="Proteomes" id="UP000242715">
    <property type="component" value="Unassembled WGS sequence"/>
</dbReference>